<feature type="domain" description="Metallo-beta-lactamase" evidence="10">
    <location>
        <begin position="12"/>
        <end position="175"/>
    </location>
</feature>
<name>A0A7S1G503_9STRA</name>
<dbReference type="InterPro" id="IPR036866">
    <property type="entry name" value="RibonucZ/Hydroxyglut_hydro"/>
</dbReference>
<evidence type="ECO:0000256" key="7">
    <source>
        <dbReference type="ARBA" id="ARBA00022801"/>
    </source>
</evidence>
<dbReference type="EC" id="3.1.2.6" evidence="5"/>
<evidence type="ECO:0000256" key="9">
    <source>
        <dbReference type="ARBA" id="ARBA00031044"/>
    </source>
</evidence>
<comment type="cofactor">
    <cofactor evidence="2">
        <name>Zn(2+)</name>
        <dbReference type="ChEBI" id="CHEBI:29105"/>
    </cofactor>
</comment>
<keyword evidence="7" id="KW-0378">Hydrolase</keyword>
<organism evidence="11">
    <name type="scientific">Bicosoecida sp. CB-2014</name>
    <dbReference type="NCBI Taxonomy" id="1486930"/>
    <lineage>
        <taxon>Eukaryota</taxon>
        <taxon>Sar</taxon>
        <taxon>Stramenopiles</taxon>
        <taxon>Bigyra</taxon>
        <taxon>Opalozoa</taxon>
        <taxon>Bicosoecida</taxon>
    </lineage>
</organism>
<evidence type="ECO:0000256" key="6">
    <source>
        <dbReference type="ARBA" id="ARBA00022723"/>
    </source>
</evidence>
<dbReference type="Gene3D" id="3.60.15.10">
    <property type="entry name" value="Ribonuclease Z/Hydroxyacylglutathione hydrolase-like"/>
    <property type="match status" value="1"/>
</dbReference>
<gene>
    <name evidence="11" type="ORF">BSP0115_LOCUS3059</name>
</gene>
<dbReference type="EMBL" id="HBFS01004564">
    <property type="protein sequence ID" value="CAD8909855.1"/>
    <property type="molecule type" value="Transcribed_RNA"/>
</dbReference>
<dbReference type="AlphaFoldDB" id="A0A7S1G503"/>
<evidence type="ECO:0000313" key="11">
    <source>
        <dbReference type="EMBL" id="CAD8909855.1"/>
    </source>
</evidence>
<dbReference type="SMART" id="SM00849">
    <property type="entry name" value="Lactamase_B"/>
    <property type="match status" value="1"/>
</dbReference>
<dbReference type="HAMAP" id="MF_01374">
    <property type="entry name" value="Glyoxalase_2"/>
    <property type="match status" value="1"/>
</dbReference>
<protein>
    <recommendedName>
        <fullName evidence="5">hydroxyacylglutathione hydrolase</fullName>
        <ecNumber evidence="5">3.1.2.6</ecNumber>
    </recommendedName>
    <alternativeName>
        <fullName evidence="9">Glyoxalase II</fullName>
    </alternativeName>
</protein>
<dbReference type="InterPro" id="IPR032282">
    <property type="entry name" value="HAGH_C"/>
</dbReference>
<dbReference type="Pfam" id="PF00753">
    <property type="entry name" value="Lactamase_B"/>
    <property type="match status" value="1"/>
</dbReference>
<dbReference type="SUPFAM" id="SSF56281">
    <property type="entry name" value="Metallo-hydrolase/oxidoreductase"/>
    <property type="match status" value="1"/>
</dbReference>
<dbReference type="GO" id="GO:0046872">
    <property type="term" value="F:metal ion binding"/>
    <property type="evidence" value="ECO:0007669"/>
    <property type="project" value="UniProtKB-KW"/>
</dbReference>
<dbReference type="PANTHER" id="PTHR11935">
    <property type="entry name" value="BETA LACTAMASE DOMAIN"/>
    <property type="match status" value="1"/>
</dbReference>
<dbReference type="Pfam" id="PF16123">
    <property type="entry name" value="HAGH_C"/>
    <property type="match status" value="1"/>
</dbReference>
<evidence type="ECO:0000256" key="3">
    <source>
        <dbReference type="ARBA" id="ARBA00004963"/>
    </source>
</evidence>
<dbReference type="CDD" id="cd07723">
    <property type="entry name" value="hydroxyacylglutathione_hydrolase_MBL-fold"/>
    <property type="match status" value="1"/>
</dbReference>
<comment type="catalytic activity">
    <reaction evidence="1">
        <text>an S-(2-hydroxyacyl)glutathione + H2O = a 2-hydroxy carboxylate + glutathione + H(+)</text>
        <dbReference type="Rhea" id="RHEA:21864"/>
        <dbReference type="ChEBI" id="CHEBI:15377"/>
        <dbReference type="ChEBI" id="CHEBI:15378"/>
        <dbReference type="ChEBI" id="CHEBI:57925"/>
        <dbReference type="ChEBI" id="CHEBI:58896"/>
        <dbReference type="ChEBI" id="CHEBI:71261"/>
        <dbReference type="EC" id="3.1.2.6"/>
    </reaction>
</comment>
<dbReference type="GO" id="GO:0004416">
    <property type="term" value="F:hydroxyacylglutathione hydrolase activity"/>
    <property type="evidence" value="ECO:0007669"/>
    <property type="project" value="UniProtKB-EC"/>
</dbReference>
<evidence type="ECO:0000256" key="2">
    <source>
        <dbReference type="ARBA" id="ARBA00001947"/>
    </source>
</evidence>
<accession>A0A7S1G503</accession>
<keyword evidence="8" id="KW-0862">Zinc</keyword>
<dbReference type="InterPro" id="IPR017782">
    <property type="entry name" value="Hydroxyacylglutathione_Hdrlase"/>
</dbReference>
<dbReference type="NCBIfam" id="TIGR03413">
    <property type="entry name" value="GSH_gloB"/>
    <property type="match status" value="1"/>
</dbReference>
<evidence type="ECO:0000259" key="10">
    <source>
        <dbReference type="SMART" id="SM00849"/>
    </source>
</evidence>
<keyword evidence="6" id="KW-0479">Metal-binding</keyword>
<evidence type="ECO:0000256" key="4">
    <source>
        <dbReference type="ARBA" id="ARBA00006759"/>
    </source>
</evidence>
<evidence type="ECO:0000256" key="8">
    <source>
        <dbReference type="ARBA" id="ARBA00022833"/>
    </source>
</evidence>
<dbReference type="PANTHER" id="PTHR11935:SF94">
    <property type="entry name" value="TENZING NORGAY, ISOFORM C"/>
    <property type="match status" value="1"/>
</dbReference>
<comment type="similarity">
    <text evidence="4">Belongs to the metallo-beta-lactamase superfamily. Glyoxalase II family.</text>
</comment>
<comment type="pathway">
    <text evidence="3">Secondary metabolite metabolism; methylglyoxal degradation; (R)-lactate from methylglyoxal: step 2/2.</text>
</comment>
<reference evidence="11" key="1">
    <citation type="submission" date="2021-01" db="EMBL/GenBank/DDBJ databases">
        <authorList>
            <person name="Corre E."/>
            <person name="Pelletier E."/>
            <person name="Niang G."/>
            <person name="Scheremetjew M."/>
            <person name="Finn R."/>
            <person name="Kale V."/>
            <person name="Holt S."/>
            <person name="Cochrane G."/>
            <person name="Meng A."/>
            <person name="Brown T."/>
            <person name="Cohen L."/>
        </authorList>
    </citation>
    <scope>NUCLEOTIDE SEQUENCE</scope>
    <source>
        <strain evidence="11">Ms1</strain>
    </source>
</reference>
<evidence type="ECO:0000256" key="5">
    <source>
        <dbReference type="ARBA" id="ARBA00011917"/>
    </source>
</evidence>
<evidence type="ECO:0000256" key="1">
    <source>
        <dbReference type="ARBA" id="ARBA00001623"/>
    </source>
</evidence>
<dbReference type="InterPro" id="IPR001279">
    <property type="entry name" value="Metallo-B-lactamas"/>
</dbReference>
<dbReference type="GO" id="GO:0019243">
    <property type="term" value="P:methylglyoxal catabolic process to D-lactate via S-lactoyl-glutathione"/>
    <property type="evidence" value="ECO:0007669"/>
    <property type="project" value="InterPro"/>
</dbReference>
<proteinExistence type="inferred from homology"/>
<dbReference type="InterPro" id="IPR035680">
    <property type="entry name" value="Clx_II_MBL"/>
</dbReference>
<sequence>MVLVQPVPMLDDNYGYLIIDEESKVAAAVDAVEPAKVEAAAAAAGVSVELVLTTHNHWDHAGGNEEYASLKAGLTIVGGVGDGAAGTTREVSHDDTLTIGAISIRVLATPCHTPGHVCYLAEDPRDDSPGAVFTGDTLFSSGCGKFNAGTPAQMHHALNVVLAKLPGETEVYNGHEYTVSNLRFARSVEPENAAMREKEEWAVTQIAAGKTTLPSTIANELATNPFMRLGEEAVLAYTGKTDPVDVIMELRTRKNNFRPPARK</sequence>